<gene>
    <name evidence="2" type="ORF">EYH02_05220</name>
</gene>
<feature type="transmembrane region" description="Helical" evidence="1">
    <location>
        <begin position="53"/>
        <end position="76"/>
    </location>
</feature>
<comment type="caution">
    <text evidence="2">The sequence shown here is derived from an EMBL/GenBank/DDBJ whole genome shotgun (WGS) entry which is preliminary data.</text>
</comment>
<keyword evidence="1" id="KW-0472">Membrane</keyword>
<accession>A0A832YZ19</accession>
<evidence type="ECO:0000313" key="3">
    <source>
        <dbReference type="Proteomes" id="UP000605805"/>
    </source>
</evidence>
<name>A0A832YZ19_9CREN</name>
<proteinExistence type="predicted"/>
<dbReference type="AlphaFoldDB" id="A0A832YZ19"/>
<keyword evidence="1" id="KW-1133">Transmembrane helix</keyword>
<dbReference type="EMBL" id="DQTV01000101">
    <property type="protein sequence ID" value="HIP57449.1"/>
    <property type="molecule type" value="Genomic_DNA"/>
</dbReference>
<evidence type="ECO:0000256" key="1">
    <source>
        <dbReference type="SAM" id="Phobius"/>
    </source>
</evidence>
<organism evidence="2 3">
    <name type="scientific">Ignisphaera aggregans</name>
    <dbReference type="NCBI Taxonomy" id="334771"/>
    <lineage>
        <taxon>Archaea</taxon>
        <taxon>Thermoproteota</taxon>
        <taxon>Thermoprotei</taxon>
        <taxon>Desulfurococcales</taxon>
        <taxon>Desulfurococcaceae</taxon>
        <taxon>Ignisphaera</taxon>
    </lineage>
</organism>
<evidence type="ECO:0000313" key="2">
    <source>
        <dbReference type="EMBL" id="HIP57449.1"/>
    </source>
</evidence>
<protein>
    <submittedName>
        <fullName evidence="2">Uncharacterized protein</fullName>
    </submittedName>
</protein>
<dbReference type="Proteomes" id="UP000605805">
    <property type="component" value="Unassembled WGS sequence"/>
</dbReference>
<keyword evidence="1" id="KW-0812">Transmembrane</keyword>
<reference evidence="2" key="1">
    <citation type="journal article" date="2020" name="ISME J.">
        <title>Gammaproteobacteria mediating utilization of methyl-, sulfur- and petroleum organic compounds in deep ocean hydrothermal plumes.</title>
        <authorList>
            <person name="Zhou Z."/>
            <person name="Liu Y."/>
            <person name="Pan J."/>
            <person name="Cron B.R."/>
            <person name="Toner B.M."/>
            <person name="Anantharaman K."/>
            <person name="Breier J.A."/>
            <person name="Dick G.J."/>
            <person name="Li M."/>
        </authorList>
    </citation>
    <scope>NUCLEOTIDE SEQUENCE</scope>
    <source>
        <strain evidence="2">SZUA-1435</strain>
    </source>
</reference>
<sequence length="92" mass="9812">MRSCKCTTFIVLSLTFLALLLSMIGPVYAQSVEDVKTITVVVTHTTTFIPPLGSIGVWFGLGFVTGVIIMGIALVLRSGASTAPKRAGKKRR</sequence>